<comment type="similarity">
    <text evidence="7">Belongs to the adenylate kinase family. AK3 subfamily.</text>
</comment>
<keyword evidence="6 7" id="KW-0342">GTP-binding</keyword>
<dbReference type="GO" id="GO:0005759">
    <property type="term" value="C:mitochondrial matrix"/>
    <property type="evidence" value="ECO:0007669"/>
    <property type="project" value="UniProtKB-SubCell"/>
</dbReference>
<dbReference type="PANTHER" id="PTHR23359">
    <property type="entry name" value="NUCLEOTIDE KINASE"/>
    <property type="match status" value="1"/>
</dbReference>
<feature type="binding site" evidence="7">
    <location>
        <begin position="195"/>
        <end position="196"/>
    </location>
    <ligand>
        <name>GTP</name>
        <dbReference type="ChEBI" id="CHEBI:37565"/>
    </ligand>
</feature>
<dbReference type="GO" id="GO:0005524">
    <property type="term" value="F:ATP binding"/>
    <property type="evidence" value="ECO:0007669"/>
    <property type="project" value="InterPro"/>
</dbReference>
<dbReference type="HAMAP" id="MF_03169">
    <property type="entry name" value="Adenylate_kinase_AK3"/>
    <property type="match status" value="1"/>
</dbReference>
<dbReference type="GO" id="GO:0046039">
    <property type="term" value="P:GTP metabolic process"/>
    <property type="evidence" value="ECO:0007669"/>
    <property type="project" value="UniProtKB-UniRule"/>
</dbReference>
<evidence type="ECO:0000256" key="3">
    <source>
        <dbReference type="ARBA" id="ARBA00022741"/>
    </source>
</evidence>
<dbReference type="EMBL" id="MBFR01000085">
    <property type="protein sequence ID" value="PVU94564.1"/>
    <property type="molecule type" value="Genomic_DNA"/>
</dbReference>
<evidence type="ECO:0000256" key="5">
    <source>
        <dbReference type="ARBA" id="ARBA00023128"/>
    </source>
</evidence>
<dbReference type="InterPro" id="IPR033690">
    <property type="entry name" value="Adenylat_kinase_CS"/>
</dbReference>
<dbReference type="AlphaFoldDB" id="A0A2T9YQM9"/>
<dbReference type="PROSITE" id="PS00113">
    <property type="entry name" value="ADENYLATE_KINASE"/>
    <property type="match status" value="1"/>
</dbReference>
<organism evidence="9 10">
    <name type="scientific">Smittium simulii</name>
    <dbReference type="NCBI Taxonomy" id="133385"/>
    <lineage>
        <taxon>Eukaryota</taxon>
        <taxon>Fungi</taxon>
        <taxon>Fungi incertae sedis</taxon>
        <taxon>Zoopagomycota</taxon>
        <taxon>Kickxellomycotina</taxon>
        <taxon>Harpellomycetes</taxon>
        <taxon>Harpellales</taxon>
        <taxon>Legeriomycetaceae</taxon>
        <taxon>Smittium</taxon>
    </lineage>
</organism>
<comment type="subunit">
    <text evidence="7">Monomer.</text>
</comment>
<dbReference type="SUPFAM" id="SSF57774">
    <property type="entry name" value="Microbial and mitochondrial ADK, insert 'zinc finger' domain"/>
    <property type="match status" value="1"/>
</dbReference>
<dbReference type="EC" id="2.7.4.10" evidence="7"/>
<evidence type="ECO:0000256" key="7">
    <source>
        <dbReference type="HAMAP-Rule" id="MF_03169"/>
    </source>
</evidence>
<dbReference type="InterPro" id="IPR007862">
    <property type="entry name" value="Adenylate_kinase_lid-dom"/>
</dbReference>
<comment type="catalytic activity">
    <reaction evidence="7">
        <text>a ribonucleoside 5'-triphosphate + AMP = a ribonucleoside 5'-diphosphate + ADP</text>
        <dbReference type="Rhea" id="RHEA:13749"/>
        <dbReference type="ChEBI" id="CHEBI:57930"/>
        <dbReference type="ChEBI" id="CHEBI:61557"/>
        <dbReference type="ChEBI" id="CHEBI:456215"/>
        <dbReference type="ChEBI" id="CHEBI:456216"/>
        <dbReference type="EC" id="2.7.4.10"/>
    </reaction>
</comment>
<dbReference type="STRING" id="133385.A0A2T9YQM9"/>
<name>A0A2T9YQM9_9FUNG</name>
<comment type="domain">
    <text evidence="7">Consists of three domains, a large central CORE domain and two small peripheral domains, NMPbind and LID, which undergo movements during catalysis. The LID domain closes over the site of phosphoryl transfer upon GTP binding. Assembling and dissambling the active center during each catalytic cycle provides an effective means to prevent GTP hydrolysis.</text>
</comment>
<comment type="subcellular location">
    <subcellularLocation>
        <location evidence="1 7">Mitochondrion matrix</location>
    </subcellularLocation>
</comment>
<gene>
    <name evidence="7" type="primary">ADK2</name>
    <name evidence="9" type="ORF">BB561_002465</name>
</gene>
<dbReference type="PRINTS" id="PR00094">
    <property type="entry name" value="ADENYLTKNASE"/>
</dbReference>
<dbReference type="NCBIfam" id="TIGR01351">
    <property type="entry name" value="adk"/>
    <property type="match status" value="1"/>
</dbReference>
<dbReference type="GO" id="GO:0046899">
    <property type="term" value="F:nucleoside triphosphate adenylate kinase activity"/>
    <property type="evidence" value="ECO:0007669"/>
    <property type="project" value="UniProtKB-UniRule"/>
</dbReference>
<feature type="binding site" evidence="7">
    <location>
        <begin position="144"/>
        <end position="147"/>
    </location>
    <ligand>
        <name>AMP</name>
        <dbReference type="ChEBI" id="CHEBI:456215"/>
    </ligand>
</feature>
<dbReference type="GO" id="GO:0046033">
    <property type="term" value="P:AMP metabolic process"/>
    <property type="evidence" value="ECO:0007669"/>
    <property type="project" value="UniProtKB-UniRule"/>
</dbReference>
<accession>A0A2T9YQM9</accession>
<dbReference type="HAMAP" id="MF_00235">
    <property type="entry name" value="Adenylate_kinase_Adk"/>
    <property type="match status" value="1"/>
</dbReference>
<sequence>MLLRNYIKISTPLNVLHRNAIISCNVHTSQPSKQNTHQAAIQLQDSQPSSFLSKTRSGIPMRALFLGPPGSGKGTQTQKLTYFFEFSNISSGNILRQNISDGSDLGKKVKKLVDSGNMVSDDIMVQLTQKELLGVSQNNWILDGFPRTVPQAKALDAMLDAQKTPLNIVMYLDVPFDVILARITERYVHIPSGRVYNLTYNPPIVPNRDDITAEPLTHRPDDNPEIFKIRLETYKKLTFPLLEYYHKKGILQSFSGTSSDIIFPKIHNYLLQVFTN</sequence>
<dbReference type="InterPro" id="IPR027417">
    <property type="entry name" value="P-loop_NTPase"/>
</dbReference>
<feature type="binding site" evidence="7">
    <location>
        <position position="151"/>
    </location>
    <ligand>
        <name>AMP</name>
        <dbReference type="ChEBI" id="CHEBI:456215"/>
    </ligand>
</feature>
<comment type="caution">
    <text evidence="7">Lacks conserved residue(s) required for the propagation of feature annotation.</text>
</comment>
<keyword evidence="5 7" id="KW-0496">Mitochondrion</keyword>
<dbReference type="GO" id="GO:0005525">
    <property type="term" value="F:GTP binding"/>
    <property type="evidence" value="ECO:0007669"/>
    <property type="project" value="UniProtKB-KW"/>
</dbReference>
<evidence type="ECO:0000256" key="2">
    <source>
        <dbReference type="ARBA" id="ARBA00022679"/>
    </source>
</evidence>
<feature type="domain" description="Adenylate kinase active site lid" evidence="8">
    <location>
        <begin position="186"/>
        <end position="221"/>
    </location>
</feature>
<dbReference type="Pfam" id="PF05191">
    <property type="entry name" value="ADK_lid"/>
    <property type="match status" value="1"/>
</dbReference>
<feature type="binding site" evidence="7">
    <location>
        <position position="91"/>
    </location>
    <ligand>
        <name>AMP</name>
        <dbReference type="ChEBI" id="CHEBI:456215"/>
    </ligand>
</feature>
<dbReference type="GO" id="GO:0006172">
    <property type="term" value="P:ADP biosynthetic process"/>
    <property type="evidence" value="ECO:0007669"/>
    <property type="project" value="UniProtKB-UniRule"/>
</dbReference>
<reference evidence="9 10" key="1">
    <citation type="journal article" date="2018" name="MBio">
        <title>Comparative Genomics Reveals the Core Gene Toolbox for the Fungus-Insect Symbiosis.</title>
        <authorList>
            <person name="Wang Y."/>
            <person name="Stata M."/>
            <person name="Wang W."/>
            <person name="Stajich J.E."/>
            <person name="White M.M."/>
            <person name="Moncalvo J.M."/>
        </authorList>
    </citation>
    <scope>NUCLEOTIDE SEQUENCE [LARGE SCALE GENOMIC DNA]</scope>
    <source>
        <strain evidence="9 10">SWE-8-4</strain>
    </source>
</reference>
<dbReference type="OrthoDB" id="439792at2759"/>
<dbReference type="InterPro" id="IPR028586">
    <property type="entry name" value="AK3/Ak4_mitochondrial"/>
</dbReference>
<feature type="binding site" evidence="7">
    <location>
        <begin position="70"/>
        <end position="75"/>
    </location>
    <ligand>
        <name>GTP</name>
        <dbReference type="ChEBI" id="CHEBI:37565"/>
    </ligand>
</feature>
<dbReference type="InterPro" id="IPR006259">
    <property type="entry name" value="Adenyl_kin_sub"/>
</dbReference>
<evidence type="ECO:0000259" key="8">
    <source>
        <dbReference type="Pfam" id="PF05191"/>
    </source>
</evidence>
<keyword evidence="10" id="KW-1185">Reference proteome</keyword>
<keyword evidence="3 7" id="KW-0547">Nucleotide-binding</keyword>
<dbReference type="SUPFAM" id="SSF52540">
    <property type="entry name" value="P-loop containing nucleoside triphosphate hydrolases"/>
    <property type="match status" value="1"/>
</dbReference>
<proteinExistence type="inferred from homology"/>
<feature type="binding site" evidence="7">
    <location>
        <position position="219"/>
    </location>
    <ligand>
        <name>AMP</name>
        <dbReference type="ChEBI" id="CHEBI:456215"/>
    </ligand>
</feature>
<dbReference type="CDD" id="cd01428">
    <property type="entry name" value="ADK"/>
    <property type="match status" value="1"/>
</dbReference>
<feature type="binding site" evidence="7">
    <location>
        <position position="186"/>
    </location>
    <ligand>
        <name>GTP</name>
        <dbReference type="ChEBI" id="CHEBI:37565"/>
    </ligand>
</feature>
<feature type="region of interest" description="NMPbind" evidence="7">
    <location>
        <begin position="90"/>
        <end position="119"/>
    </location>
</feature>
<feature type="region of interest" description="LID" evidence="7">
    <location>
        <begin position="185"/>
        <end position="222"/>
    </location>
</feature>
<feature type="binding site" evidence="7">
    <location>
        <position position="96"/>
    </location>
    <ligand>
        <name>AMP</name>
        <dbReference type="ChEBI" id="CHEBI:456215"/>
    </ligand>
</feature>
<dbReference type="Pfam" id="PF00406">
    <property type="entry name" value="ADK"/>
    <property type="match status" value="1"/>
</dbReference>
<evidence type="ECO:0000256" key="6">
    <source>
        <dbReference type="ARBA" id="ARBA00023134"/>
    </source>
</evidence>
<feature type="binding site" evidence="7">
    <location>
        <position position="259"/>
    </location>
    <ligand>
        <name>GTP</name>
        <dbReference type="ChEBI" id="CHEBI:37565"/>
    </ligand>
</feature>
<evidence type="ECO:0000256" key="1">
    <source>
        <dbReference type="ARBA" id="ARBA00004305"/>
    </source>
</evidence>
<dbReference type="Proteomes" id="UP000245383">
    <property type="component" value="Unassembled WGS sequence"/>
</dbReference>
<protein>
    <recommendedName>
        <fullName evidence="7">GTP:AMP phosphotransferase, mitochondrial</fullName>
        <ecNumber evidence="7">2.7.4.10</ecNumber>
    </recommendedName>
    <alternativeName>
        <fullName evidence="7">Adenylate kinase 3</fullName>
        <shortName evidence="7">AK 3</shortName>
    </alternativeName>
</protein>
<evidence type="ECO:0000313" key="9">
    <source>
        <dbReference type="EMBL" id="PVU94564.1"/>
    </source>
</evidence>
<dbReference type="InterPro" id="IPR000850">
    <property type="entry name" value="Adenylat/UMP-CMP_kin"/>
</dbReference>
<comment type="caution">
    <text evidence="9">The sequence shown here is derived from an EMBL/GenBank/DDBJ whole genome shotgun (WGS) entry which is preliminary data.</text>
</comment>
<evidence type="ECO:0000313" key="10">
    <source>
        <dbReference type="Proteomes" id="UP000245383"/>
    </source>
</evidence>
<evidence type="ECO:0000256" key="4">
    <source>
        <dbReference type="ARBA" id="ARBA00022777"/>
    </source>
</evidence>
<keyword evidence="2 7" id="KW-0808">Transferase</keyword>
<keyword evidence="4 7" id="KW-0418">Kinase</keyword>
<feature type="binding site" evidence="7">
    <location>
        <position position="230"/>
    </location>
    <ligand>
        <name>AMP</name>
        <dbReference type="ChEBI" id="CHEBI:456215"/>
    </ligand>
</feature>
<dbReference type="GO" id="GO:0046041">
    <property type="term" value="P:ITP metabolic process"/>
    <property type="evidence" value="ECO:0007669"/>
    <property type="project" value="UniProtKB-UniRule"/>
</dbReference>
<dbReference type="InterPro" id="IPR036193">
    <property type="entry name" value="ADK_active_lid_dom_sf"/>
</dbReference>
<dbReference type="FunFam" id="3.40.50.300:FF:000106">
    <property type="entry name" value="Adenylate kinase mitochondrial"/>
    <property type="match status" value="1"/>
</dbReference>
<dbReference type="Gene3D" id="3.40.50.300">
    <property type="entry name" value="P-loop containing nucleotide triphosphate hydrolases"/>
    <property type="match status" value="1"/>
</dbReference>
<comment type="function">
    <text evidence="7">Involved in maintaining the homeostasis of cellular nucleotides by catalyzing the interconversion of nucleoside phosphates. Has GTP:AMP phosphotransferase and ITP:AMP phosphotransferase activities.</text>
</comment>
<dbReference type="GO" id="GO:0004017">
    <property type="term" value="F:AMP kinase activity"/>
    <property type="evidence" value="ECO:0007669"/>
    <property type="project" value="InterPro"/>
</dbReference>